<comment type="caution">
    <text evidence="2">The sequence shown here is derived from an EMBL/GenBank/DDBJ whole genome shotgun (WGS) entry which is preliminary data.</text>
</comment>
<sequence length="159" mass="17533">MIRPCLWFDGRAEEAASFYVSLLPDSQIDKIHSGTLDWPGGMKGDVLMVEFTLAGRPHMALNGGPYFQFTPAISLAVDCADQAEVDRLWDALSAGGSTMECGWLTDRYGLAWQIIPVRLTEMMRDPDPERVDRVMRAMMTMVKLDVAALEAAYGGTGAR</sequence>
<name>A0A917DD84_9HYPH</name>
<dbReference type="PIRSF" id="PIRSF021700">
    <property type="entry name" value="3_dmu_93_MTrfase"/>
    <property type="match status" value="1"/>
</dbReference>
<organism evidence="2 3">
    <name type="scientific">Aureimonas glaciei</name>
    <dbReference type="NCBI Taxonomy" id="1776957"/>
    <lineage>
        <taxon>Bacteria</taxon>
        <taxon>Pseudomonadati</taxon>
        <taxon>Pseudomonadota</taxon>
        <taxon>Alphaproteobacteria</taxon>
        <taxon>Hyphomicrobiales</taxon>
        <taxon>Aurantimonadaceae</taxon>
        <taxon>Aureimonas</taxon>
    </lineage>
</organism>
<evidence type="ECO:0000313" key="3">
    <source>
        <dbReference type="Proteomes" id="UP000613160"/>
    </source>
</evidence>
<dbReference type="InterPro" id="IPR029068">
    <property type="entry name" value="Glyas_Bleomycin-R_OHBP_Dase"/>
</dbReference>
<accession>A0A917DD84</accession>
<dbReference type="AlphaFoldDB" id="A0A917DD84"/>
<dbReference type="EMBL" id="BMJJ01000008">
    <property type="protein sequence ID" value="GGD27972.1"/>
    <property type="molecule type" value="Genomic_DNA"/>
</dbReference>
<dbReference type="CDD" id="cd06588">
    <property type="entry name" value="PhnB_like"/>
    <property type="match status" value="1"/>
</dbReference>
<feature type="domain" description="PhnB-like" evidence="1">
    <location>
        <begin position="2"/>
        <end position="115"/>
    </location>
</feature>
<gene>
    <name evidence="2" type="ORF">GCM10011335_33850</name>
</gene>
<protein>
    <submittedName>
        <fullName evidence="2">VOC family protein</fullName>
    </submittedName>
</protein>
<reference evidence="2" key="2">
    <citation type="submission" date="2020-09" db="EMBL/GenBank/DDBJ databases">
        <authorList>
            <person name="Sun Q."/>
            <person name="Zhou Y."/>
        </authorList>
    </citation>
    <scope>NUCLEOTIDE SEQUENCE</scope>
    <source>
        <strain evidence="2">CGMCC 1.15493</strain>
    </source>
</reference>
<dbReference type="Pfam" id="PF06983">
    <property type="entry name" value="3-dmu-9_3-mt"/>
    <property type="match status" value="1"/>
</dbReference>
<proteinExistence type="predicted"/>
<dbReference type="InterPro" id="IPR009725">
    <property type="entry name" value="3_dmu_93_MTrfase"/>
</dbReference>
<dbReference type="PANTHER" id="PTHR33990:SF2">
    <property type="entry name" value="PHNB-LIKE DOMAIN-CONTAINING PROTEIN"/>
    <property type="match status" value="1"/>
</dbReference>
<dbReference type="Proteomes" id="UP000613160">
    <property type="component" value="Unassembled WGS sequence"/>
</dbReference>
<dbReference type="PANTHER" id="PTHR33990">
    <property type="entry name" value="PROTEIN YJDN-RELATED"/>
    <property type="match status" value="1"/>
</dbReference>
<dbReference type="SUPFAM" id="SSF54593">
    <property type="entry name" value="Glyoxalase/Bleomycin resistance protein/Dihydroxybiphenyl dioxygenase"/>
    <property type="match status" value="1"/>
</dbReference>
<dbReference type="Gene3D" id="3.10.180.10">
    <property type="entry name" value="2,3-Dihydroxybiphenyl 1,2-Dioxygenase, domain 1"/>
    <property type="match status" value="1"/>
</dbReference>
<keyword evidence="3" id="KW-1185">Reference proteome</keyword>
<dbReference type="RefSeq" id="WP_188852873.1">
    <property type="nucleotide sequence ID" value="NZ_BMJJ01000008.1"/>
</dbReference>
<dbReference type="InterPro" id="IPR028973">
    <property type="entry name" value="PhnB-like"/>
</dbReference>
<reference evidence="2" key="1">
    <citation type="journal article" date="2014" name="Int. J. Syst. Evol. Microbiol.">
        <title>Complete genome sequence of Corynebacterium casei LMG S-19264T (=DSM 44701T), isolated from a smear-ripened cheese.</title>
        <authorList>
            <consortium name="US DOE Joint Genome Institute (JGI-PGF)"/>
            <person name="Walter F."/>
            <person name="Albersmeier A."/>
            <person name="Kalinowski J."/>
            <person name="Ruckert C."/>
        </authorList>
    </citation>
    <scope>NUCLEOTIDE SEQUENCE</scope>
    <source>
        <strain evidence="2">CGMCC 1.15493</strain>
    </source>
</reference>
<evidence type="ECO:0000259" key="1">
    <source>
        <dbReference type="Pfam" id="PF06983"/>
    </source>
</evidence>
<evidence type="ECO:0000313" key="2">
    <source>
        <dbReference type="EMBL" id="GGD27972.1"/>
    </source>
</evidence>